<gene>
    <name evidence="7" type="ORF">BFJ63_vAg14978</name>
</gene>
<evidence type="ECO:0000256" key="3">
    <source>
        <dbReference type="SAM" id="MobiDB-lite"/>
    </source>
</evidence>
<dbReference type="SMART" id="SM00028">
    <property type="entry name" value="TPR"/>
    <property type="match status" value="5"/>
</dbReference>
<protein>
    <recommendedName>
        <fullName evidence="9">NB-ARC domain-containing protein</fullName>
    </recommendedName>
</protein>
<dbReference type="Pfam" id="PF00931">
    <property type="entry name" value="NB-ARC"/>
    <property type="match status" value="1"/>
</dbReference>
<proteinExistence type="predicted"/>
<feature type="region of interest" description="Disordered" evidence="3">
    <location>
        <begin position="1"/>
        <end position="20"/>
    </location>
</feature>
<feature type="domain" description="NB-ARC" evidence="4">
    <location>
        <begin position="267"/>
        <end position="425"/>
    </location>
</feature>
<evidence type="ECO:0000259" key="5">
    <source>
        <dbReference type="Pfam" id="PF24809"/>
    </source>
</evidence>
<dbReference type="InterPro" id="IPR019734">
    <property type="entry name" value="TPR_rpt"/>
</dbReference>
<comment type="caution">
    <text evidence="7">The sequence shown here is derived from an EMBL/GenBank/DDBJ whole genome shotgun (WGS) entry which is preliminary data.</text>
</comment>
<keyword evidence="1" id="KW-0802">TPR repeat</keyword>
<dbReference type="AlphaFoldDB" id="A0A4Q2VDN4"/>
<dbReference type="Pfam" id="PF13424">
    <property type="entry name" value="TPR_12"/>
    <property type="match status" value="1"/>
</dbReference>
<dbReference type="Gene3D" id="3.40.50.300">
    <property type="entry name" value="P-loop containing nucleotide triphosphate hydrolases"/>
    <property type="match status" value="1"/>
</dbReference>
<dbReference type="GO" id="GO:0043531">
    <property type="term" value="F:ADP binding"/>
    <property type="evidence" value="ECO:0007669"/>
    <property type="project" value="InterPro"/>
</dbReference>
<dbReference type="InterPro" id="IPR002182">
    <property type="entry name" value="NB-ARC"/>
</dbReference>
<evidence type="ECO:0008006" key="9">
    <source>
        <dbReference type="Google" id="ProtNLM"/>
    </source>
</evidence>
<dbReference type="Proteomes" id="UP000290540">
    <property type="component" value="Unassembled WGS sequence"/>
</dbReference>
<keyword evidence="2" id="KW-0175">Coiled coil</keyword>
<dbReference type="InterPro" id="IPR011990">
    <property type="entry name" value="TPR-like_helical_dom_sf"/>
</dbReference>
<name>A0A4Q2VDN4_FUSOX</name>
<dbReference type="SUPFAM" id="SSF52540">
    <property type="entry name" value="P-loop containing nucleoside triphosphate hydrolases"/>
    <property type="match status" value="1"/>
</dbReference>
<dbReference type="Pfam" id="PF24809">
    <property type="entry name" value="DUF7708"/>
    <property type="match status" value="1"/>
</dbReference>
<sequence length="965" mass="107978">MVVESPTPGPGAKSGMEPTSPISPLWQAAIGKYYTELAKGGIKSSVIDKDLWKIQSPDELIAQIEAVGKGQATQSATWTQSLAQLRPVLLGLNDFAALTSWLMGMNGKVAAVLWGSIRLIIKFAQPVLPDIIEMLETLEHALPRMQQYEQELPMTETLEKALSDMYGEIIVFCAHAIAFFRNNPDVGRNRTIWSQFSNDFSEVIGNVRKCSRRVDEAADMIRLSREVRNSETLAALQEVQGLRISDGAKLPCFMIPYGLNLRFFGRENELNTLREFLDPKPERKSLRAAGIYGLGGVGKSQLALHYANTSMEIYDVIAWIPSETQIKLVQALSRFANKLGLTEDDSEDDYQGVQKVRDWLNTSKKPFLLIFDNVENINILDQIWPASDKGSIIITTRSPSQASKRASNTLALQSFSPETGKAVLESLTSLKPADQDNEAAAQEVCQLLGGLPLAMVQISDFIRDRGYSYTEFLRIYKKSAEKIFAKSEKPVEYDDTVFTTWNISLQKLSEEATKLQNLLVFFDPDLIPERLITNTKAEIGDPSLEFLFDEFDFGEAVMELTRTSMISRLSSSKALSMHRLVQLAVFSRLSKVERVELFDLTVHILYFDFPNTWQNRGAHQGHGWQSWETCSAILSHVNWLMQVSAKHKIKSKTPERWAELLFRAGTYLWEKEQPALAKSFFEFGLSIDNDVSGPIAAQAHRLLGHVFLDLARPHAALAAYKKTLELRQKLDGVDSPPVADVCDSVACSYTEAGDVEQAFEYLEKATAIHNAHDPSKMMRTLAIRAMTCLRAGQPEDALAAIRECWRLQGMTQKEIETSSYPKHSGDIMLLARIFWLQGNKAEAQELVSRTVAMRRGTFGENGGPRVADSLFTLARILEDVGELVLAAKLLRQAIEMSGDAPGMKPHKARAFWFSANVEAKIGGEEAKVAELRENAQAVRQTIEGREWADDETDAAFMKLVSWMLW</sequence>
<feature type="repeat" description="TPR" evidence="1">
    <location>
        <begin position="697"/>
        <end position="730"/>
    </location>
</feature>
<evidence type="ECO:0000256" key="2">
    <source>
        <dbReference type="SAM" id="Coils"/>
    </source>
</evidence>
<evidence type="ECO:0000313" key="8">
    <source>
        <dbReference type="Proteomes" id="UP000290540"/>
    </source>
</evidence>
<dbReference type="InterPro" id="IPR056681">
    <property type="entry name" value="DUF7779"/>
</dbReference>
<evidence type="ECO:0000313" key="7">
    <source>
        <dbReference type="EMBL" id="RYC82117.1"/>
    </source>
</evidence>
<accession>A0A4Q2VDN4</accession>
<dbReference type="PANTHER" id="PTHR35205:SF1">
    <property type="entry name" value="ZU5 DOMAIN-CONTAINING PROTEIN"/>
    <property type="match status" value="1"/>
</dbReference>
<dbReference type="InterPro" id="IPR027417">
    <property type="entry name" value="P-loop_NTPase"/>
</dbReference>
<dbReference type="Gene3D" id="1.25.40.10">
    <property type="entry name" value="Tetratricopeptide repeat domain"/>
    <property type="match status" value="2"/>
</dbReference>
<dbReference type="InterPro" id="IPR056125">
    <property type="entry name" value="DUF7708"/>
</dbReference>
<dbReference type="SUPFAM" id="SSF48452">
    <property type="entry name" value="TPR-like"/>
    <property type="match status" value="1"/>
</dbReference>
<dbReference type="EMBL" id="MQTW01000201">
    <property type="protein sequence ID" value="RYC82117.1"/>
    <property type="molecule type" value="Genomic_DNA"/>
</dbReference>
<dbReference type="Pfam" id="PF25000">
    <property type="entry name" value="DUF7779"/>
    <property type="match status" value="1"/>
</dbReference>
<feature type="domain" description="DUF7779" evidence="6">
    <location>
        <begin position="504"/>
        <end position="593"/>
    </location>
</feature>
<evidence type="ECO:0000259" key="6">
    <source>
        <dbReference type="Pfam" id="PF25000"/>
    </source>
</evidence>
<evidence type="ECO:0000256" key="1">
    <source>
        <dbReference type="PROSITE-ProRule" id="PRU00339"/>
    </source>
</evidence>
<reference evidence="7 8" key="1">
    <citation type="submission" date="2016-12" db="EMBL/GenBank/DDBJ databases">
        <title>Draft genome sequence of Fusarium oxysporum causing rot on Narcissus.</title>
        <authorList>
            <person name="Armitage A.D."/>
            <person name="Taylor A."/>
            <person name="Clarkson J.P."/>
            <person name="Harrison R.J."/>
            <person name="Jackson A.C."/>
        </authorList>
    </citation>
    <scope>NUCLEOTIDE SEQUENCE [LARGE SCALE GENOMIC DNA]</scope>
    <source>
        <strain evidence="7 8">N139</strain>
    </source>
</reference>
<feature type="domain" description="DUF7708" evidence="5">
    <location>
        <begin position="110"/>
        <end position="220"/>
    </location>
</feature>
<dbReference type="PROSITE" id="PS50005">
    <property type="entry name" value="TPR"/>
    <property type="match status" value="1"/>
</dbReference>
<dbReference type="PRINTS" id="PR00364">
    <property type="entry name" value="DISEASERSIST"/>
</dbReference>
<evidence type="ECO:0000259" key="4">
    <source>
        <dbReference type="Pfam" id="PF00931"/>
    </source>
</evidence>
<dbReference type="PANTHER" id="PTHR35205">
    <property type="entry name" value="NB-ARC AND TPR DOMAIN PROTEIN"/>
    <property type="match status" value="1"/>
</dbReference>
<organism evidence="7 8">
    <name type="scientific">Fusarium oxysporum f. sp. narcissi</name>
    <dbReference type="NCBI Taxonomy" id="451672"/>
    <lineage>
        <taxon>Eukaryota</taxon>
        <taxon>Fungi</taxon>
        <taxon>Dikarya</taxon>
        <taxon>Ascomycota</taxon>
        <taxon>Pezizomycotina</taxon>
        <taxon>Sordariomycetes</taxon>
        <taxon>Hypocreomycetidae</taxon>
        <taxon>Hypocreales</taxon>
        <taxon>Nectriaceae</taxon>
        <taxon>Fusarium</taxon>
        <taxon>Fusarium oxysporum species complex</taxon>
    </lineage>
</organism>
<feature type="coiled-coil region" evidence="2">
    <location>
        <begin position="914"/>
        <end position="941"/>
    </location>
</feature>